<feature type="non-terminal residue" evidence="6">
    <location>
        <position position="1"/>
    </location>
</feature>
<dbReference type="PANTHER" id="PTHR28573:SF1">
    <property type="entry name" value="SPINDLE AND KINETOCHORE-ASSOCIATED PROTEIN 1"/>
    <property type="match status" value="1"/>
</dbReference>
<accession>A0A7L1NWF2</accession>
<dbReference type="GO" id="GO:0005876">
    <property type="term" value="C:spindle microtubule"/>
    <property type="evidence" value="ECO:0007669"/>
    <property type="project" value="TreeGrafter"/>
</dbReference>
<dbReference type="GO" id="GO:0031110">
    <property type="term" value="P:regulation of microtubule polymerization or depolymerization"/>
    <property type="evidence" value="ECO:0007669"/>
    <property type="project" value="TreeGrafter"/>
</dbReference>
<dbReference type="OrthoDB" id="5962at2759"/>
<evidence type="ECO:0000313" key="6">
    <source>
        <dbReference type="EMBL" id="NXO03919.1"/>
    </source>
</evidence>
<dbReference type="GO" id="GO:0008017">
    <property type="term" value="F:microtubule binding"/>
    <property type="evidence" value="ECO:0007669"/>
    <property type="project" value="InterPro"/>
</dbReference>
<feature type="non-terminal residue" evidence="6">
    <location>
        <position position="251"/>
    </location>
</feature>
<dbReference type="GO" id="GO:0000278">
    <property type="term" value="P:mitotic cell cycle"/>
    <property type="evidence" value="ECO:0007669"/>
    <property type="project" value="TreeGrafter"/>
</dbReference>
<comment type="caution">
    <text evidence="6">The sequence shown here is derived from an EMBL/GenBank/DDBJ whole genome shotgun (WGS) entry which is preliminary data.</text>
</comment>
<name>A0A7L1NWF2_RHICY</name>
<comment type="similarity">
    <text evidence="1">Belongs to the SKA1 family.</text>
</comment>
<feature type="region of interest" description="Disordered" evidence="5">
    <location>
        <begin position="87"/>
        <end position="126"/>
    </location>
</feature>
<feature type="compositionally biased region" description="Basic and acidic residues" evidence="5">
    <location>
        <begin position="106"/>
        <end position="126"/>
    </location>
</feature>
<dbReference type="Gene3D" id="1.10.10.1890">
    <property type="entry name" value="Ska1 microtubule binding domain-like"/>
    <property type="match status" value="1"/>
</dbReference>
<dbReference type="Pfam" id="PF07160">
    <property type="entry name" value="SKA1"/>
    <property type="match status" value="1"/>
</dbReference>
<dbReference type="FunFam" id="1.10.10.1890:FF:000002">
    <property type="entry name" value="Spindle and kinetochore-associated protein 1"/>
    <property type="match status" value="1"/>
</dbReference>
<dbReference type="InterPro" id="IPR009829">
    <property type="entry name" value="SKA1"/>
</dbReference>
<dbReference type="GO" id="GO:0007059">
    <property type="term" value="P:chromosome segregation"/>
    <property type="evidence" value="ECO:0007669"/>
    <property type="project" value="InterPro"/>
</dbReference>
<keyword evidence="7" id="KW-1185">Reference proteome</keyword>
<evidence type="ECO:0000256" key="5">
    <source>
        <dbReference type="SAM" id="MobiDB-lite"/>
    </source>
</evidence>
<gene>
    <name evidence="6" type="primary">Ska1_0</name>
    <name evidence="6" type="ORF">RHICYA_R02388</name>
</gene>
<reference evidence="6 7" key="1">
    <citation type="submission" date="2019-09" db="EMBL/GenBank/DDBJ databases">
        <title>Bird 10,000 Genomes (B10K) Project - Family phase.</title>
        <authorList>
            <person name="Zhang G."/>
        </authorList>
    </citation>
    <scope>NUCLEOTIDE SEQUENCE [LARGE SCALE GENOMIC DNA]</scope>
    <source>
        <strain evidence="6">B10K-DU-002-35</strain>
        <tissue evidence="6">Muscle</tissue>
    </source>
</reference>
<dbReference type="GO" id="GO:0072686">
    <property type="term" value="C:mitotic spindle"/>
    <property type="evidence" value="ECO:0007669"/>
    <property type="project" value="TreeGrafter"/>
</dbReference>
<proteinExistence type="inferred from homology"/>
<dbReference type="EMBL" id="VXBP01009717">
    <property type="protein sequence ID" value="NXO03919.1"/>
    <property type="molecule type" value="Genomic_DNA"/>
</dbReference>
<sequence length="251" mass="28606">ASDLDDLCFHINTKISTIKKTLQLRSIGQEPSFKSTLSKIGQEMGALHDLLSEMEREVQQQEKLKGSLQELLKAAERDQREAQHLHENIPPHLPKPTASCAPAPPAKHEEQPKAAEPDRAKKPPKEAKFIKEAALITVEEFGNVPAYMKGRLSYEQVNAVIQDLNKAVVGKYKILHQPLKSMNAGARNLYHRFLEEETKDTKGEFFIVEADIKEFTQLKVDKRFHGILNILRHCQRVREVRGSRLVRYVIC</sequence>
<dbReference type="CDD" id="cd12958">
    <property type="entry name" value="SKA1_N"/>
    <property type="match status" value="1"/>
</dbReference>
<evidence type="ECO:0000256" key="4">
    <source>
        <dbReference type="ARBA" id="ARBA00047202"/>
    </source>
</evidence>
<evidence type="ECO:0000256" key="3">
    <source>
        <dbReference type="ARBA" id="ARBA00047182"/>
    </source>
</evidence>
<dbReference type="GO" id="GO:0051301">
    <property type="term" value="P:cell division"/>
    <property type="evidence" value="ECO:0007669"/>
    <property type="project" value="InterPro"/>
</dbReference>
<dbReference type="AlphaFoldDB" id="A0A7L1NWF2"/>
<organism evidence="6 7">
    <name type="scientific">Rhinopomastus cyanomelas</name>
    <name type="common">Common scimitarbill</name>
    <dbReference type="NCBI Taxonomy" id="113115"/>
    <lineage>
        <taxon>Eukaryota</taxon>
        <taxon>Metazoa</taxon>
        <taxon>Chordata</taxon>
        <taxon>Craniata</taxon>
        <taxon>Vertebrata</taxon>
        <taxon>Euteleostomi</taxon>
        <taxon>Archelosauria</taxon>
        <taxon>Archosauria</taxon>
        <taxon>Dinosauria</taxon>
        <taxon>Saurischia</taxon>
        <taxon>Theropoda</taxon>
        <taxon>Coelurosauria</taxon>
        <taxon>Aves</taxon>
        <taxon>Neognathae</taxon>
        <taxon>Neoaves</taxon>
        <taxon>Telluraves</taxon>
        <taxon>Coraciimorphae</taxon>
        <taxon>Bucerotiformes</taxon>
        <taxon>Rhinopomastidae</taxon>
        <taxon>Rhinopomastus</taxon>
    </lineage>
</organism>
<keyword evidence="2" id="KW-0175">Coiled coil</keyword>
<evidence type="ECO:0000256" key="1">
    <source>
        <dbReference type="ARBA" id="ARBA00006836"/>
    </source>
</evidence>
<dbReference type="GO" id="GO:0000940">
    <property type="term" value="C:outer kinetochore"/>
    <property type="evidence" value="ECO:0007669"/>
    <property type="project" value="TreeGrafter"/>
</dbReference>
<dbReference type="InterPro" id="IPR042031">
    <property type="entry name" value="SKA1_MBD_sf"/>
</dbReference>
<evidence type="ECO:0000256" key="2">
    <source>
        <dbReference type="ARBA" id="ARBA00023054"/>
    </source>
</evidence>
<protein>
    <recommendedName>
        <fullName evidence="3">SKA complex subunit 1</fullName>
    </recommendedName>
    <alternativeName>
        <fullName evidence="4">Spindle and kinetochore-associated protein 1</fullName>
    </alternativeName>
</protein>
<evidence type="ECO:0000313" key="7">
    <source>
        <dbReference type="Proteomes" id="UP000565785"/>
    </source>
</evidence>
<dbReference type="PANTHER" id="PTHR28573">
    <property type="entry name" value="SPINDLE AND KINETOCHORE-ASSOCIATED PROTEIN 1"/>
    <property type="match status" value="1"/>
</dbReference>
<dbReference type="Gene3D" id="6.10.250.1370">
    <property type="match status" value="1"/>
</dbReference>
<dbReference type="Proteomes" id="UP000565785">
    <property type="component" value="Unassembled WGS sequence"/>
</dbReference>